<gene>
    <name evidence="1" type="ORF">QQ008_16285</name>
</gene>
<comment type="caution">
    <text evidence="1">The sequence shown here is derived from an EMBL/GenBank/DDBJ whole genome shotgun (WGS) entry which is preliminary data.</text>
</comment>
<dbReference type="RefSeq" id="WP_346752968.1">
    <property type="nucleotide sequence ID" value="NZ_JAUJEA010000005.1"/>
</dbReference>
<organism evidence="1 2">
    <name type="scientific">Splendidivirga corallicola</name>
    <dbReference type="NCBI Taxonomy" id="3051826"/>
    <lineage>
        <taxon>Bacteria</taxon>
        <taxon>Pseudomonadati</taxon>
        <taxon>Bacteroidota</taxon>
        <taxon>Cytophagia</taxon>
        <taxon>Cytophagales</taxon>
        <taxon>Splendidivirgaceae</taxon>
        <taxon>Splendidivirga</taxon>
    </lineage>
</organism>
<proteinExistence type="predicted"/>
<sequence>MKRSLIIILLLLCLASGKEVYSQATSPKYSNEFLAIGVGAKSLGMSNTGVAHVSDVTSGYWNPAGLLDISSKYEFSLMHAEYFAGIAKYDYASFATPIDTSSHLGVSIIRFAIDDIPDTRFLYNANGAIDYNNIRFFAAADYAFIFSYARKTSLVPGLKLGANFKIIHRNVGNFANAWGFGLDAGAQLKIKGWQLGLMVRDITGTFNAWSHNSELVVDIYTQTGNEIPENSVEITLPKATIGVSRYFNIKERFGLLGALDLIASFDGKRNVLIKSDFASIDPNIGFEFNYLKKVFLRFGLGNFQEIKDFDESTYTSYQPNFGLGIRINNVFIDYALTDIGDQSESLYSHVFSLKVAMDKFSDK</sequence>
<protein>
    <submittedName>
        <fullName evidence="1">PorV/PorQ family protein</fullName>
    </submittedName>
</protein>
<evidence type="ECO:0000313" key="2">
    <source>
        <dbReference type="Proteomes" id="UP001172082"/>
    </source>
</evidence>
<dbReference type="EMBL" id="JAUJEA010000005">
    <property type="protein sequence ID" value="MDN5202949.1"/>
    <property type="molecule type" value="Genomic_DNA"/>
</dbReference>
<keyword evidence="2" id="KW-1185">Reference proteome</keyword>
<evidence type="ECO:0000313" key="1">
    <source>
        <dbReference type="EMBL" id="MDN5202949.1"/>
    </source>
</evidence>
<dbReference type="Gene3D" id="2.40.160.60">
    <property type="entry name" value="Outer membrane protein transport protein (OMPP1/FadL/TodX)"/>
    <property type="match status" value="1"/>
</dbReference>
<reference evidence="1" key="1">
    <citation type="submission" date="2023-06" db="EMBL/GenBank/DDBJ databases">
        <title>Genomic of Parafulvivirga corallium.</title>
        <authorList>
            <person name="Wang G."/>
        </authorList>
    </citation>
    <scope>NUCLEOTIDE SEQUENCE</scope>
    <source>
        <strain evidence="1">BMA10</strain>
    </source>
</reference>
<dbReference type="Proteomes" id="UP001172082">
    <property type="component" value="Unassembled WGS sequence"/>
</dbReference>
<name>A0ABT8KRX1_9BACT</name>
<dbReference type="NCBIfam" id="NF033709">
    <property type="entry name" value="PorV_fam"/>
    <property type="match status" value="1"/>
</dbReference>
<accession>A0ABT8KRX1</accession>